<organism evidence="3 4">
    <name type="scientific">Arcticibacter pallidicorallinus</name>
    <dbReference type="NCBI Taxonomy" id="1259464"/>
    <lineage>
        <taxon>Bacteria</taxon>
        <taxon>Pseudomonadati</taxon>
        <taxon>Bacteroidota</taxon>
        <taxon>Sphingobacteriia</taxon>
        <taxon>Sphingobacteriales</taxon>
        <taxon>Sphingobacteriaceae</taxon>
        <taxon>Arcticibacter</taxon>
    </lineage>
</organism>
<feature type="transmembrane region" description="Helical" evidence="1">
    <location>
        <begin position="39"/>
        <end position="61"/>
    </location>
</feature>
<evidence type="ECO:0000313" key="4">
    <source>
        <dbReference type="Proteomes" id="UP000238034"/>
    </source>
</evidence>
<reference evidence="3 4" key="1">
    <citation type="submission" date="2018-03" db="EMBL/GenBank/DDBJ databases">
        <title>Genomic Encyclopedia of Type Strains, Phase III (KMG-III): the genomes of soil and plant-associated and newly described type strains.</title>
        <authorList>
            <person name="Whitman W."/>
        </authorList>
    </citation>
    <scope>NUCLEOTIDE SEQUENCE [LARGE SCALE GENOMIC DNA]</scope>
    <source>
        <strain evidence="3 4">CGMCC 1.9313</strain>
    </source>
</reference>
<evidence type="ECO:0000256" key="1">
    <source>
        <dbReference type="SAM" id="Phobius"/>
    </source>
</evidence>
<gene>
    <name evidence="3" type="ORF">B0I27_10329</name>
</gene>
<keyword evidence="1" id="KW-0812">Transmembrane</keyword>
<dbReference type="InterPro" id="IPR019852">
    <property type="entry name" value="Motility-assoc_prot_GldL"/>
</dbReference>
<name>A0A2T0U6N5_9SPHI</name>
<dbReference type="RefSeq" id="WP_106292174.1">
    <property type="nucleotide sequence ID" value="NZ_PVTH01000003.1"/>
</dbReference>
<comment type="caution">
    <text evidence="3">The sequence shown here is derived from an EMBL/GenBank/DDBJ whole genome shotgun (WGS) entry which is preliminary data.</text>
</comment>
<accession>A0A2T0U6N5</accession>
<dbReference type="EMBL" id="PVTH01000003">
    <property type="protein sequence ID" value="PRY53564.1"/>
    <property type="molecule type" value="Genomic_DNA"/>
</dbReference>
<proteinExistence type="predicted"/>
<evidence type="ECO:0000313" key="3">
    <source>
        <dbReference type="EMBL" id="PRY53564.1"/>
    </source>
</evidence>
<keyword evidence="1" id="KW-1133">Transmembrane helix</keyword>
<sequence>MAEKKSTGFEGFLHKAISWGASIVILGALFKILHIGGVWGNYMIGIGLGVEAFLFFLTGFVPPAKDPEWARVYPELADDFSGELPQKATRQAPVASSAPTSAALDKMLADAKVGPELIQSLGDGLRTFGDKVASISTVADASIATNEYTSKVKSASGSFDKLNVAFSKATENLAELGNTNADTKSYHEQVNNLARNLSALNAVYELELQDSSAHLKSMNKFYQNVSLTMQNFNESMEDSKQFKDEVGRLAKNLASLNAIYGNMLSAMNQPRV</sequence>
<dbReference type="Proteomes" id="UP000238034">
    <property type="component" value="Unassembled WGS sequence"/>
</dbReference>
<feature type="transmembrane region" description="Helical" evidence="1">
    <location>
        <begin position="12"/>
        <end position="33"/>
    </location>
</feature>
<evidence type="ECO:0000259" key="2">
    <source>
        <dbReference type="Pfam" id="PF22827"/>
    </source>
</evidence>
<dbReference type="NCBIfam" id="TIGR03513">
    <property type="entry name" value="GldL_gliding"/>
    <property type="match status" value="1"/>
</dbReference>
<keyword evidence="1" id="KW-0472">Membrane</keyword>
<dbReference type="AlphaFoldDB" id="A0A2T0U6N5"/>
<feature type="domain" description="Gliding motility protein GldL-like N-terminal" evidence="2">
    <location>
        <begin position="17"/>
        <end position="79"/>
    </location>
</feature>
<dbReference type="OrthoDB" id="1466660at2"/>
<keyword evidence="4" id="KW-1185">Reference proteome</keyword>
<dbReference type="InterPro" id="IPR055087">
    <property type="entry name" value="GldL-like_N"/>
</dbReference>
<protein>
    <submittedName>
        <fullName evidence="3">Gliding motility-associated protein GldL</fullName>
    </submittedName>
</protein>
<dbReference type="Pfam" id="PF22827">
    <property type="entry name" value="GldL_N"/>
    <property type="match status" value="1"/>
</dbReference>